<dbReference type="NCBIfam" id="NF045579">
    <property type="entry name" value="rhamnoside_JR"/>
    <property type="match status" value="1"/>
</dbReference>
<dbReference type="InterPro" id="IPR053161">
    <property type="entry name" value="Ulvan_degrading_GH"/>
</dbReference>
<dbReference type="AlphaFoldDB" id="A0AA37WFU0"/>
<dbReference type="GO" id="GO:0016787">
    <property type="term" value="F:hydrolase activity"/>
    <property type="evidence" value="ECO:0007669"/>
    <property type="project" value="UniProtKB-KW"/>
</dbReference>
<gene>
    <name evidence="1" type="ORF">GCM10007940_35880</name>
</gene>
<name>A0AA37WFU0_9BACT</name>
<reference evidence="1" key="2">
    <citation type="submission" date="2023-01" db="EMBL/GenBank/DDBJ databases">
        <title>Draft genome sequence of Portibacter lacus strain NBRC 108769.</title>
        <authorList>
            <person name="Sun Q."/>
            <person name="Mori K."/>
        </authorList>
    </citation>
    <scope>NUCLEOTIDE SEQUENCE</scope>
    <source>
        <strain evidence="1">NBRC 108769</strain>
    </source>
</reference>
<dbReference type="EMBL" id="BSOH01000023">
    <property type="protein sequence ID" value="GLR18972.1"/>
    <property type="molecule type" value="Genomic_DNA"/>
</dbReference>
<reference evidence="1" key="1">
    <citation type="journal article" date="2014" name="Int. J. Syst. Evol. Microbiol.">
        <title>Complete genome sequence of Corynebacterium casei LMG S-19264T (=DSM 44701T), isolated from a smear-ripened cheese.</title>
        <authorList>
            <consortium name="US DOE Joint Genome Institute (JGI-PGF)"/>
            <person name="Walter F."/>
            <person name="Albersmeier A."/>
            <person name="Kalinowski J."/>
            <person name="Ruckert C."/>
        </authorList>
    </citation>
    <scope>NUCLEOTIDE SEQUENCE</scope>
    <source>
        <strain evidence="1">NBRC 108769</strain>
    </source>
</reference>
<protein>
    <submittedName>
        <fullName evidence="1">Glycosyl hydrolase family 2</fullName>
    </submittedName>
</protein>
<dbReference type="PANTHER" id="PTHR36848">
    <property type="entry name" value="DNA-BINDING PROTEIN (PUTATIVE SECRETED PROTEIN)-RELATED"/>
    <property type="match status" value="1"/>
</dbReference>
<organism evidence="1 2">
    <name type="scientific">Portibacter lacus</name>
    <dbReference type="NCBI Taxonomy" id="1099794"/>
    <lineage>
        <taxon>Bacteria</taxon>
        <taxon>Pseudomonadati</taxon>
        <taxon>Bacteroidota</taxon>
        <taxon>Saprospiria</taxon>
        <taxon>Saprospirales</taxon>
        <taxon>Haliscomenobacteraceae</taxon>
        <taxon>Portibacter</taxon>
    </lineage>
</organism>
<proteinExistence type="predicted"/>
<dbReference type="Gene3D" id="2.60.120.260">
    <property type="entry name" value="Galactose-binding domain-like"/>
    <property type="match status" value="1"/>
</dbReference>
<sequence>MTKEGITKELESFQKAGLGGVELTPIFGVIGEEAKFVDFLSQEWMDLFVFSLEESERLGLQVDLATGTGWPFGGPWVEKEHSPKYLAHRVFSVKEGEKLIEKVELIQEPIFRRVGNAAIDYYEYSEKTGKRITQVTEEEVTNQKIDITLDDIIDPIETNPNLQKMAFDQIRFEESLPLISLIAYNDSGEIQDLTSRVNKSGQLDWVAPAGTWKLYAIFQGYHGKMVERAAPGGEGNVIDHFSHEAINDYLDFFDKAFKGNEISSLRAFFNDSYEVDDAKGQSNWTPKLLSYFKENRGYDLTDYLPALLDEEYQDQETRNRVISDYRQTFNDLILETFTKDWAKWAHENNATVRNQSHGSPGNILDLYAASDIPEAEGTQPLRIKFASSAAHVSGKKLAASEAATWLNEHFLSGLSDLKQNIDNYLVNGVNHVVYHGTAYSPDEDVWPGRLFYAAIHMNDRNPMWKHAATLNQYISRTQSVLQSGKPDNDVLLYFPAFDVYGAPHSELLAHFDGHGSDVDDSNFGKLANQLIDDGYELDFISDDQILNLTFSGSINSSGNHYQAIVIPETQFMPLATLEKLKKLAAKGANIVFENNFPHDLPGIYDLEKRQEQLARLTNDKSSWSKVSISSDVSSALDNLQVRSENIRNHGLQFIRREINQEAYYFVTNYSSENFEGWLNLAGPANEIVIMDPMTGQAGLGSIRKSKNGTEVYTKIAIGEGIIFRLSNQKNGIPAWHYYATGNESIEFNKPWLITFKEGGPTLPQQIKTDHPIYWTEAEGIDYDHFSGIATYTTTFKKPKAKADAWVLELGDVGETASIRINGQLFSTLVGPEYTCIIPSSLLKKKNTLEIEVANKMANRIIHLDQNNVFWKRFYNTNFPPRLRENFGPMRIFSAAKWDFLPSGLAGPVTIKSLYHSTPK</sequence>
<dbReference type="Pfam" id="PF17132">
    <property type="entry name" value="Glyco_hydro_106"/>
    <property type="match status" value="1"/>
</dbReference>
<keyword evidence="1" id="KW-0378">Hydrolase</keyword>
<keyword evidence="2" id="KW-1185">Reference proteome</keyword>
<comment type="caution">
    <text evidence="1">The sequence shown here is derived from an EMBL/GenBank/DDBJ whole genome shotgun (WGS) entry which is preliminary data.</text>
</comment>
<accession>A0AA37WFU0</accession>
<dbReference type="SUPFAM" id="SSF49785">
    <property type="entry name" value="Galactose-binding domain-like"/>
    <property type="match status" value="1"/>
</dbReference>
<dbReference type="InterPro" id="IPR008979">
    <property type="entry name" value="Galactose-bd-like_sf"/>
</dbReference>
<evidence type="ECO:0000313" key="1">
    <source>
        <dbReference type="EMBL" id="GLR18972.1"/>
    </source>
</evidence>
<dbReference type="Proteomes" id="UP001156666">
    <property type="component" value="Unassembled WGS sequence"/>
</dbReference>
<evidence type="ECO:0000313" key="2">
    <source>
        <dbReference type="Proteomes" id="UP001156666"/>
    </source>
</evidence>
<dbReference type="PANTHER" id="PTHR36848:SF2">
    <property type="entry name" value="SECRETED PROTEIN"/>
    <property type="match status" value="1"/>
</dbReference>